<sequence>MPLSSNWLLFPPEKILDKIGGGGFGIVYQGVIRLVDWFSSKNGFIIIMERPKNFMARLKSMNN</sequence>
<dbReference type="SUPFAM" id="SSF56112">
    <property type="entry name" value="Protein kinase-like (PK-like)"/>
    <property type="match status" value="1"/>
</dbReference>
<organism evidence="1 2">
    <name type="scientific">Meloidogyne incognita</name>
    <name type="common">Southern root-knot nematode worm</name>
    <name type="synonym">Oxyuris incognita</name>
    <dbReference type="NCBI Taxonomy" id="6306"/>
    <lineage>
        <taxon>Eukaryota</taxon>
        <taxon>Metazoa</taxon>
        <taxon>Ecdysozoa</taxon>
        <taxon>Nematoda</taxon>
        <taxon>Chromadorea</taxon>
        <taxon>Rhabditida</taxon>
        <taxon>Tylenchina</taxon>
        <taxon>Tylenchomorpha</taxon>
        <taxon>Tylenchoidea</taxon>
        <taxon>Meloidogynidae</taxon>
        <taxon>Meloidogyninae</taxon>
        <taxon>Meloidogyne</taxon>
        <taxon>Meloidogyne incognita group</taxon>
    </lineage>
</organism>
<dbReference type="Gene3D" id="3.30.200.20">
    <property type="entry name" value="Phosphorylase Kinase, domain 1"/>
    <property type="match status" value="1"/>
</dbReference>
<protein>
    <submittedName>
        <fullName evidence="2">Protein kinase domain-containing protein</fullName>
    </submittedName>
</protein>
<dbReference type="WBParaSite" id="Minc3s00399g11627">
    <property type="protein sequence ID" value="Minc3s00399g11627"/>
    <property type="gene ID" value="Minc3s00399g11627"/>
</dbReference>
<dbReference type="Proteomes" id="UP000887563">
    <property type="component" value="Unplaced"/>
</dbReference>
<dbReference type="AlphaFoldDB" id="A0A914LBI3"/>
<evidence type="ECO:0000313" key="2">
    <source>
        <dbReference type="WBParaSite" id="Minc3s00399g11627"/>
    </source>
</evidence>
<accession>A0A914LBI3</accession>
<keyword evidence="1" id="KW-1185">Reference proteome</keyword>
<name>A0A914LBI3_MELIC</name>
<dbReference type="InterPro" id="IPR011009">
    <property type="entry name" value="Kinase-like_dom_sf"/>
</dbReference>
<proteinExistence type="predicted"/>
<reference evidence="2" key="1">
    <citation type="submission" date="2022-11" db="UniProtKB">
        <authorList>
            <consortium name="WormBaseParasite"/>
        </authorList>
    </citation>
    <scope>IDENTIFICATION</scope>
</reference>
<evidence type="ECO:0000313" key="1">
    <source>
        <dbReference type="Proteomes" id="UP000887563"/>
    </source>
</evidence>